<accession>A0A388JWP8</accession>
<feature type="compositionally biased region" description="Polar residues" evidence="3">
    <location>
        <begin position="350"/>
        <end position="361"/>
    </location>
</feature>
<dbReference type="PROSITE" id="PS50158">
    <property type="entry name" value="ZF_CCHC"/>
    <property type="match status" value="1"/>
</dbReference>
<keyword evidence="1" id="KW-0479">Metal-binding</keyword>
<evidence type="ECO:0000256" key="1">
    <source>
        <dbReference type="PROSITE-ProRule" id="PRU00047"/>
    </source>
</evidence>
<dbReference type="GO" id="GO:0003676">
    <property type="term" value="F:nucleic acid binding"/>
    <property type="evidence" value="ECO:0007669"/>
    <property type="project" value="InterPro"/>
</dbReference>
<feature type="compositionally biased region" description="Basic and acidic residues" evidence="3">
    <location>
        <begin position="160"/>
        <end position="169"/>
    </location>
</feature>
<protein>
    <recommendedName>
        <fullName evidence="4">CCHC-type domain-containing protein</fullName>
    </recommendedName>
</protein>
<feature type="region of interest" description="Disordered" evidence="3">
    <location>
        <begin position="350"/>
        <end position="388"/>
    </location>
</feature>
<organism evidence="5 6">
    <name type="scientific">Chara braunii</name>
    <name type="common">Braun's stonewort</name>
    <dbReference type="NCBI Taxonomy" id="69332"/>
    <lineage>
        <taxon>Eukaryota</taxon>
        <taxon>Viridiplantae</taxon>
        <taxon>Streptophyta</taxon>
        <taxon>Charophyceae</taxon>
        <taxon>Charales</taxon>
        <taxon>Characeae</taxon>
        <taxon>Chara</taxon>
    </lineage>
</organism>
<dbReference type="SUPFAM" id="SSF57756">
    <property type="entry name" value="Retrovirus zinc finger-like domains"/>
    <property type="match status" value="1"/>
</dbReference>
<dbReference type="EMBL" id="BFEA01000026">
    <property type="protein sequence ID" value="GBG62205.1"/>
    <property type="molecule type" value="Genomic_DNA"/>
</dbReference>
<dbReference type="Gramene" id="GBG62205">
    <property type="protein sequence ID" value="GBG62205"/>
    <property type="gene ID" value="CBR_g29403"/>
</dbReference>
<dbReference type="Proteomes" id="UP000265515">
    <property type="component" value="Unassembled WGS sequence"/>
</dbReference>
<evidence type="ECO:0000256" key="3">
    <source>
        <dbReference type="SAM" id="MobiDB-lite"/>
    </source>
</evidence>
<keyword evidence="1" id="KW-0863">Zinc-finger</keyword>
<evidence type="ECO:0000256" key="2">
    <source>
        <dbReference type="SAM" id="Coils"/>
    </source>
</evidence>
<evidence type="ECO:0000313" key="6">
    <source>
        <dbReference type="Proteomes" id="UP000265515"/>
    </source>
</evidence>
<feature type="compositionally biased region" description="Low complexity" evidence="3">
    <location>
        <begin position="50"/>
        <end position="65"/>
    </location>
</feature>
<dbReference type="Gene3D" id="4.10.60.10">
    <property type="entry name" value="Zinc finger, CCHC-type"/>
    <property type="match status" value="1"/>
</dbReference>
<reference evidence="5 6" key="1">
    <citation type="journal article" date="2018" name="Cell">
        <title>The Chara Genome: Secondary Complexity and Implications for Plant Terrestrialization.</title>
        <authorList>
            <person name="Nishiyama T."/>
            <person name="Sakayama H."/>
            <person name="Vries J.D."/>
            <person name="Buschmann H."/>
            <person name="Saint-Marcoux D."/>
            <person name="Ullrich K.K."/>
            <person name="Haas F.B."/>
            <person name="Vanderstraeten L."/>
            <person name="Becker D."/>
            <person name="Lang D."/>
            <person name="Vosolsobe S."/>
            <person name="Rombauts S."/>
            <person name="Wilhelmsson P.K.I."/>
            <person name="Janitza P."/>
            <person name="Kern R."/>
            <person name="Heyl A."/>
            <person name="Rumpler F."/>
            <person name="Villalobos L.I.A.C."/>
            <person name="Clay J.M."/>
            <person name="Skokan R."/>
            <person name="Toyoda A."/>
            <person name="Suzuki Y."/>
            <person name="Kagoshima H."/>
            <person name="Schijlen E."/>
            <person name="Tajeshwar N."/>
            <person name="Catarino B."/>
            <person name="Hetherington A.J."/>
            <person name="Saltykova A."/>
            <person name="Bonnot C."/>
            <person name="Breuninger H."/>
            <person name="Symeonidi A."/>
            <person name="Radhakrishnan G.V."/>
            <person name="Van Nieuwerburgh F."/>
            <person name="Deforce D."/>
            <person name="Chang C."/>
            <person name="Karol K.G."/>
            <person name="Hedrich R."/>
            <person name="Ulvskov P."/>
            <person name="Glockner G."/>
            <person name="Delwiche C.F."/>
            <person name="Petrasek J."/>
            <person name="Van de Peer Y."/>
            <person name="Friml J."/>
            <person name="Beilby M."/>
            <person name="Dolan L."/>
            <person name="Kohara Y."/>
            <person name="Sugano S."/>
            <person name="Fujiyama A."/>
            <person name="Delaux P.-M."/>
            <person name="Quint M."/>
            <person name="TheiBen G."/>
            <person name="Hagemann M."/>
            <person name="Harholt J."/>
            <person name="Dunand C."/>
            <person name="Zachgo S."/>
            <person name="Langdale J."/>
            <person name="Maumus F."/>
            <person name="Straeten D.V.D."/>
            <person name="Gould S.B."/>
            <person name="Rensing S.A."/>
        </authorList>
    </citation>
    <scope>NUCLEOTIDE SEQUENCE [LARGE SCALE GENOMIC DNA]</scope>
    <source>
        <strain evidence="5 6">S276</strain>
    </source>
</reference>
<dbReference type="SMART" id="SM00343">
    <property type="entry name" value="ZnF_C2HC"/>
    <property type="match status" value="1"/>
</dbReference>
<keyword evidence="6" id="KW-1185">Reference proteome</keyword>
<proteinExistence type="predicted"/>
<keyword evidence="2" id="KW-0175">Coiled coil</keyword>
<keyword evidence="1" id="KW-0862">Zinc</keyword>
<dbReference type="GO" id="GO:0008270">
    <property type="term" value="F:zinc ion binding"/>
    <property type="evidence" value="ECO:0007669"/>
    <property type="project" value="UniProtKB-KW"/>
</dbReference>
<feature type="compositionally biased region" description="Acidic residues" evidence="3">
    <location>
        <begin position="377"/>
        <end position="388"/>
    </location>
</feature>
<sequence>MEGGGGYPPPSDNRKCYKCGEGGHFIRDCVEFWKAKALGRPFVPSMQPSAAGRTGRAAMGGALDSSVRRSRSADSESERSATTDDTNTLMREYLVQMVEERRIRVEREAEEERRRTKEEARRVRENRRLQRLEERQKLEEERDARLLRIIRSEMRKDREEERERYEKKGKMAARSARTTETVEEEKERLRRLITPRTLGFVDNFEDEELLTLRMLACKLGQAEKRKRGPDLPIGNSPPIVTPEKKPAGVLSDKARARIQLLKTERVSEPAATSTPTKIDLSLKHILATCGPGGKEKFEKECFDFYDALTIEELKEACRREKVAYGNRDLAIKRLIIRRAAVAYDPTTIPLPSSTPRVQMRSSKGVVLKEEAPHEQYDSEDSLSDDESE</sequence>
<dbReference type="InterPro" id="IPR036875">
    <property type="entry name" value="Znf_CCHC_sf"/>
</dbReference>
<evidence type="ECO:0000313" key="5">
    <source>
        <dbReference type="EMBL" id="GBG62205.1"/>
    </source>
</evidence>
<feature type="region of interest" description="Disordered" evidence="3">
    <location>
        <begin position="225"/>
        <end position="247"/>
    </location>
</feature>
<dbReference type="InterPro" id="IPR001878">
    <property type="entry name" value="Znf_CCHC"/>
</dbReference>
<feature type="coiled-coil region" evidence="2">
    <location>
        <begin position="95"/>
        <end position="142"/>
    </location>
</feature>
<dbReference type="Pfam" id="PF00098">
    <property type="entry name" value="zf-CCHC"/>
    <property type="match status" value="1"/>
</dbReference>
<dbReference type="AlphaFoldDB" id="A0A388JWP8"/>
<feature type="domain" description="CCHC-type" evidence="4">
    <location>
        <begin position="14"/>
        <end position="29"/>
    </location>
</feature>
<feature type="region of interest" description="Disordered" evidence="3">
    <location>
        <begin position="160"/>
        <end position="182"/>
    </location>
</feature>
<gene>
    <name evidence="5" type="ORF">CBR_g29403</name>
</gene>
<feature type="compositionally biased region" description="Basic and acidic residues" evidence="3">
    <location>
        <begin position="366"/>
        <end position="376"/>
    </location>
</feature>
<evidence type="ECO:0000259" key="4">
    <source>
        <dbReference type="PROSITE" id="PS50158"/>
    </source>
</evidence>
<feature type="region of interest" description="Disordered" evidence="3">
    <location>
        <begin position="42"/>
        <end position="88"/>
    </location>
</feature>
<name>A0A388JWP8_CHABU</name>
<feature type="compositionally biased region" description="Basic and acidic residues" evidence="3">
    <location>
        <begin position="71"/>
        <end position="82"/>
    </location>
</feature>
<comment type="caution">
    <text evidence="5">The sequence shown here is derived from an EMBL/GenBank/DDBJ whole genome shotgun (WGS) entry which is preliminary data.</text>
</comment>